<dbReference type="Proteomes" id="UP001283341">
    <property type="component" value="Unassembled WGS sequence"/>
</dbReference>
<gene>
    <name evidence="2" type="ORF">B0H66DRAFT_132886</name>
</gene>
<protein>
    <recommendedName>
        <fullName evidence="4">Secreted protein</fullName>
    </recommendedName>
</protein>
<name>A0AAE0IIZ9_9PEZI</name>
<evidence type="ECO:0000313" key="2">
    <source>
        <dbReference type="EMBL" id="KAK3325632.1"/>
    </source>
</evidence>
<evidence type="ECO:0008006" key="4">
    <source>
        <dbReference type="Google" id="ProtNLM"/>
    </source>
</evidence>
<reference evidence="2" key="1">
    <citation type="journal article" date="2023" name="Mol. Phylogenet. Evol.">
        <title>Genome-scale phylogeny and comparative genomics of the fungal order Sordariales.</title>
        <authorList>
            <person name="Hensen N."/>
            <person name="Bonometti L."/>
            <person name="Westerberg I."/>
            <person name="Brannstrom I.O."/>
            <person name="Guillou S."/>
            <person name="Cros-Aarteil S."/>
            <person name="Calhoun S."/>
            <person name="Haridas S."/>
            <person name="Kuo A."/>
            <person name="Mondo S."/>
            <person name="Pangilinan J."/>
            <person name="Riley R."/>
            <person name="LaButti K."/>
            <person name="Andreopoulos B."/>
            <person name="Lipzen A."/>
            <person name="Chen C."/>
            <person name="Yan M."/>
            <person name="Daum C."/>
            <person name="Ng V."/>
            <person name="Clum A."/>
            <person name="Steindorff A."/>
            <person name="Ohm R.A."/>
            <person name="Martin F."/>
            <person name="Silar P."/>
            <person name="Natvig D.O."/>
            <person name="Lalanne C."/>
            <person name="Gautier V."/>
            <person name="Ament-Velasquez S.L."/>
            <person name="Kruys A."/>
            <person name="Hutchinson M.I."/>
            <person name="Powell A.J."/>
            <person name="Barry K."/>
            <person name="Miller A.N."/>
            <person name="Grigoriev I.V."/>
            <person name="Debuchy R."/>
            <person name="Gladieux P."/>
            <person name="Hiltunen Thoren M."/>
            <person name="Johannesson H."/>
        </authorList>
    </citation>
    <scope>NUCLEOTIDE SEQUENCE</scope>
    <source>
        <strain evidence="2">CBS 118394</strain>
    </source>
</reference>
<evidence type="ECO:0000313" key="3">
    <source>
        <dbReference type="Proteomes" id="UP001283341"/>
    </source>
</evidence>
<reference evidence="2" key="2">
    <citation type="submission" date="2023-06" db="EMBL/GenBank/DDBJ databases">
        <authorList>
            <consortium name="Lawrence Berkeley National Laboratory"/>
            <person name="Haridas S."/>
            <person name="Hensen N."/>
            <person name="Bonometti L."/>
            <person name="Westerberg I."/>
            <person name="Brannstrom I.O."/>
            <person name="Guillou S."/>
            <person name="Cros-Aarteil S."/>
            <person name="Calhoun S."/>
            <person name="Kuo A."/>
            <person name="Mondo S."/>
            <person name="Pangilinan J."/>
            <person name="Riley R."/>
            <person name="Labutti K."/>
            <person name="Andreopoulos B."/>
            <person name="Lipzen A."/>
            <person name="Chen C."/>
            <person name="Yanf M."/>
            <person name="Daum C."/>
            <person name="Ng V."/>
            <person name="Clum A."/>
            <person name="Steindorff A."/>
            <person name="Ohm R."/>
            <person name="Martin F."/>
            <person name="Silar P."/>
            <person name="Natvig D."/>
            <person name="Lalanne C."/>
            <person name="Gautier V."/>
            <person name="Ament-Velasquez S.L."/>
            <person name="Kruys A."/>
            <person name="Hutchinson M.I."/>
            <person name="Powell A.J."/>
            <person name="Barry K."/>
            <person name="Miller A.N."/>
            <person name="Grigoriev I.V."/>
            <person name="Debuchy R."/>
            <person name="Gladieux P."/>
            <person name="Thoren M.H."/>
            <person name="Johannesson H."/>
        </authorList>
    </citation>
    <scope>NUCLEOTIDE SEQUENCE</scope>
    <source>
        <strain evidence="2">CBS 118394</strain>
    </source>
</reference>
<keyword evidence="3" id="KW-1185">Reference proteome</keyword>
<dbReference type="AlphaFoldDB" id="A0AAE0IIZ9"/>
<feature type="chain" id="PRO_5042067432" description="Secreted protein" evidence="1">
    <location>
        <begin position="22"/>
        <end position="92"/>
    </location>
</feature>
<comment type="caution">
    <text evidence="2">The sequence shown here is derived from an EMBL/GenBank/DDBJ whole genome shotgun (WGS) entry which is preliminary data.</text>
</comment>
<keyword evidence="1" id="KW-0732">Signal</keyword>
<feature type="signal peptide" evidence="1">
    <location>
        <begin position="1"/>
        <end position="21"/>
    </location>
</feature>
<organism evidence="2 3">
    <name type="scientific">Apodospora peruviana</name>
    <dbReference type="NCBI Taxonomy" id="516989"/>
    <lineage>
        <taxon>Eukaryota</taxon>
        <taxon>Fungi</taxon>
        <taxon>Dikarya</taxon>
        <taxon>Ascomycota</taxon>
        <taxon>Pezizomycotina</taxon>
        <taxon>Sordariomycetes</taxon>
        <taxon>Sordariomycetidae</taxon>
        <taxon>Sordariales</taxon>
        <taxon>Lasiosphaeriaceae</taxon>
        <taxon>Apodospora</taxon>
    </lineage>
</organism>
<proteinExistence type="predicted"/>
<evidence type="ECO:0000256" key="1">
    <source>
        <dbReference type="SAM" id="SignalP"/>
    </source>
</evidence>
<dbReference type="EMBL" id="JAUEDM010000002">
    <property type="protein sequence ID" value="KAK3325632.1"/>
    <property type="molecule type" value="Genomic_DNA"/>
</dbReference>
<sequence length="92" mass="10449">MRRVSRSLIISLAHWFWRAEASRSPVNGWFVLAVVAQLSNISPHTSPHLVSLLDSRLVNYVSFFFFSGRRFRFAAWKIRRGSPTLGGRGCVG</sequence>
<accession>A0AAE0IIZ9</accession>